<name>A0A5E7HHN2_PSEFL</name>
<dbReference type="EMBL" id="CABVIC010000001">
    <property type="protein sequence ID" value="VVO63485.1"/>
    <property type="molecule type" value="Genomic_DNA"/>
</dbReference>
<evidence type="ECO:0000313" key="2">
    <source>
        <dbReference type="EMBL" id="VVO63485.1"/>
    </source>
</evidence>
<gene>
    <name evidence="2" type="ORF">PS847_00924</name>
</gene>
<sequence length="228" mass="25134">MRRCLGQTRGNGRCKRIGNWWLFCAEHRSLKLMARGAAAFSVISAIVTLISWYSITPNDVWSTFVRPSHTMLEVTESASVEGLKYSVPGSENVVAKVMARSALDHPDPTLGNMFHFALVSPLKPLGMETIFRGNTCWIMGKGRGLSDSTGDGLIDITGISCVDDRGIIYELNAPRHDRLGYVTNVGDLASSGVRVVWDGDGHTLRQADNVMIRFDHPIVTLNEMGRVR</sequence>
<evidence type="ECO:0000313" key="3">
    <source>
        <dbReference type="Proteomes" id="UP000326067"/>
    </source>
</evidence>
<feature type="transmembrane region" description="Helical" evidence="1">
    <location>
        <begin position="37"/>
        <end position="55"/>
    </location>
</feature>
<keyword evidence="1" id="KW-0472">Membrane</keyword>
<reference evidence="2 3" key="1">
    <citation type="submission" date="2019-09" db="EMBL/GenBank/DDBJ databases">
        <authorList>
            <person name="Chandra G."/>
            <person name="Truman W A."/>
        </authorList>
    </citation>
    <scope>NUCLEOTIDE SEQUENCE [LARGE SCALE GENOMIC DNA]</scope>
    <source>
        <strain evidence="2">PS847</strain>
    </source>
</reference>
<evidence type="ECO:0000256" key="1">
    <source>
        <dbReference type="SAM" id="Phobius"/>
    </source>
</evidence>
<dbReference type="AlphaFoldDB" id="A0A5E7HHN2"/>
<keyword evidence="1" id="KW-0812">Transmembrane</keyword>
<organism evidence="2 3">
    <name type="scientific">Pseudomonas fluorescens</name>
    <dbReference type="NCBI Taxonomy" id="294"/>
    <lineage>
        <taxon>Bacteria</taxon>
        <taxon>Pseudomonadati</taxon>
        <taxon>Pseudomonadota</taxon>
        <taxon>Gammaproteobacteria</taxon>
        <taxon>Pseudomonadales</taxon>
        <taxon>Pseudomonadaceae</taxon>
        <taxon>Pseudomonas</taxon>
    </lineage>
</organism>
<keyword evidence="1" id="KW-1133">Transmembrane helix</keyword>
<proteinExistence type="predicted"/>
<protein>
    <submittedName>
        <fullName evidence="2">Uncharacterized protein</fullName>
    </submittedName>
</protein>
<accession>A0A5E7HHN2</accession>
<dbReference type="Proteomes" id="UP000326067">
    <property type="component" value="Unassembled WGS sequence"/>
</dbReference>